<dbReference type="STRING" id="126156.SAMN05421670_1113"/>
<dbReference type="InterPro" id="IPR002110">
    <property type="entry name" value="Ankyrin_rpt"/>
</dbReference>
<dbReference type="SUPFAM" id="SSF48403">
    <property type="entry name" value="Ankyrin repeat"/>
    <property type="match status" value="1"/>
</dbReference>
<reference evidence="2" key="1">
    <citation type="submission" date="2016-10" db="EMBL/GenBank/DDBJ databases">
        <authorList>
            <person name="Varghese N."/>
            <person name="Submissions S."/>
        </authorList>
    </citation>
    <scope>NUCLEOTIDE SEQUENCE [LARGE SCALE GENOMIC DNA]</scope>
    <source>
        <strain evidence="2">DSM 11706</strain>
    </source>
</reference>
<name>A0A1I5W5C4_9BACI</name>
<gene>
    <name evidence="1" type="ORF">SAMN05421670_1113</name>
</gene>
<evidence type="ECO:0000313" key="2">
    <source>
        <dbReference type="Proteomes" id="UP000198734"/>
    </source>
</evidence>
<dbReference type="Proteomes" id="UP000198734">
    <property type="component" value="Unassembled WGS sequence"/>
</dbReference>
<keyword evidence="2" id="KW-1185">Reference proteome</keyword>
<protein>
    <submittedName>
        <fullName evidence="1">Uncharacterized protein</fullName>
    </submittedName>
</protein>
<organism evidence="1 2">
    <name type="scientific">Psychrobacillus psychrotolerans</name>
    <dbReference type="NCBI Taxonomy" id="126156"/>
    <lineage>
        <taxon>Bacteria</taxon>
        <taxon>Bacillati</taxon>
        <taxon>Bacillota</taxon>
        <taxon>Bacilli</taxon>
        <taxon>Bacillales</taxon>
        <taxon>Bacillaceae</taxon>
        <taxon>Psychrobacillus</taxon>
    </lineage>
</organism>
<accession>A0A1I5W5C4</accession>
<dbReference type="EMBL" id="FOXU01000001">
    <property type="protein sequence ID" value="SFQ14938.1"/>
    <property type="molecule type" value="Genomic_DNA"/>
</dbReference>
<dbReference type="SMART" id="SM00248">
    <property type="entry name" value="ANK"/>
    <property type="match status" value="3"/>
</dbReference>
<dbReference type="OrthoDB" id="2218303at2"/>
<dbReference type="Gene3D" id="1.25.40.20">
    <property type="entry name" value="Ankyrin repeat-containing domain"/>
    <property type="match status" value="1"/>
</dbReference>
<sequence length="180" mass="21052">MKILNIFDAARDGTLDDLKRFYDGNINQVDEELDINLLCIALANDKNPNEKIKIINFLIEEGIDLNYSTKKNNRNALHMFYFNVLRPTPDYSLEVTKIFINNGLNINAVDRYNAIPFKYAITINKLPTNDNKTLYKLLLDHGSNYKLEDVFNKSCLDYCKEYSWRNDLVDIIKEYEHGKN</sequence>
<proteinExistence type="predicted"/>
<dbReference type="RefSeq" id="WP_093534945.1">
    <property type="nucleotide sequence ID" value="NZ_FOXU01000001.1"/>
</dbReference>
<dbReference type="AlphaFoldDB" id="A0A1I5W5C4"/>
<evidence type="ECO:0000313" key="1">
    <source>
        <dbReference type="EMBL" id="SFQ14938.1"/>
    </source>
</evidence>
<dbReference type="InterPro" id="IPR036770">
    <property type="entry name" value="Ankyrin_rpt-contain_sf"/>
</dbReference>